<keyword evidence="2 9" id="KW-0479">Metal-binding</keyword>
<feature type="binding site" evidence="9">
    <location>
        <begin position="206"/>
        <end position="211"/>
    </location>
    <ligand>
        <name>ATP</name>
        <dbReference type="ChEBI" id="CHEBI:30616"/>
    </ligand>
</feature>
<dbReference type="HAMAP" id="MF_01987">
    <property type="entry name" value="Ribokinase"/>
    <property type="match status" value="1"/>
</dbReference>
<dbReference type="PANTHER" id="PTHR10584:SF166">
    <property type="entry name" value="RIBOKINASE"/>
    <property type="match status" value="1"/>
</dbReference>
<dbReference type="PRINTS" id="PR00990">
    <property type="entry name" value="RIBOKINASE"/>
</dbReference>
<dbReference type="InterPro" id="IPR029056">
    <property type="entry name" value="Ribokinase-like"/>
</dbReference>
<feature type="binding site" evidence="9">
    <location>
        <position position="179"/>
    </location>
    <ligand>
        <name>ATP</name>
        <dbReference type="ChEBI" id="CHEBI:30616"/>
    </ligand>
</feature>
<evidence type="ECO:0000313" key="11">
    <source>
        <dbReference type="EMBL" id="THB61766.1"/>
    </source>
</evidence>
<feature type="binding site" evidence="9">
    <location>
        <begin position="35"/>
        <end position="39"/>
    </location>
    <ligand>
        <name>substrate</name>
    </ligand>
</feature>
<keyword evidence="4 9" id="KW-0418">Kinase</keyword>
<gene>
    <name evidence="9" type="primary">rbsK</name>
    <name evidence="11" type="ORF">ESZ54_03575</name>
</gene>
<keyword evidence="8 9" id="KW-0119">Carbohydrate metabolism</keyword>
<comment type="cofactor">
    <cofactor evidence="9">
        <name>Mg(2+)</name>
        <dbReference type="ChEBI" id="CHEBI:18420"/>
    </cofactor>
    <text evidence="9">Requires a divalent cation, most likely magnesium in vivo, as an electrophilic catalyst to aid phosphoryl group transfer. It is the chelate of the metal and the nucleotide that is the actual substrate.</text>
</comment>
<comment type="subunit">
    <text evidence="9">Homodimer.</text>
</comment>
<dbReference type="PANTHER" id="PTHR10584">
    <property type="entry name" value="SUGAR KINASE"/>
    <property type="match status" value="1"/>
</dbReference>
<name>A0A4S3B7S7_9ENTE</name>
<dbReference type="UniPathway" id="UPA00916">
    <property type="reaction ID" value="UER00889"/>
</dbReference>
<evidence type="ECO:0000256" key="5">
    <source>
        <dbReference type="ARBA" id="ARBA00022840"/>
    </source>
</evidence>
<keyword evidence="3 9" id="KW-0547">Nucleotide-binding</keyword>
<evidence type="ECO:0000256" key="3">
    <source>
        <dbReference type="ARBA" id="ARBA00022741"/>
    </source>
</evidence>
<evidence type="ECO:0000256" key="6">
    <source>
        <dbReference type="ARBA" id="ARBA00022842"/>
    </source>
</evidence>
<dbReference type="GO" id="GO:0005524">
    <property type="term" value="F:ATP binding"/>
    <property type="evidence" value="ECO:0007669"/>
    <property type="project" value="UniProtKB-UniRule"/>
</dbReference>
<dbReference type="GO" id="GO:0019303">
    <property type="term" value="P:D-ribose catabolic process"/>
    <property type="evidence" value="ECO:0007669"/>
    <property type="project" value="UniProtKB-UniRule"/>
</dbReference>
<sequence length="288" mass="31305">MVIGSMSTDFVVTSEIIPAEGETVIGESFKTFFGGKGANQAIASCRAGVETFMLGAVGDDVFGQKIIQNLNDQGVNTEMMQVIENMESGSAHIQIKDGDNRIIVVPSSNYELSSERIKPYLDAMEKMDMLVLQNEIPYETIQFVIKKGAEMNVPVLLNPAPALTLTQTEIEKVDYLTPNDKEFAIMFPEQDLETVLAKYPNKLIVTLGDEGAIYHDGAKIVQIPARKVSSEKVVDTTGAGDTFNGYFAAAIVEGHSMIEAIQFANHAASLSIQAHGAQQGIPKRKDLE</sequence>
<protein>
    <recommendedName>
        <fullName evidence="9">Ribokinase</fullName>
        <shortName evidence="9">RK</shortName>
        <ecNumber evidence="9">2.7.1.15</ecNumber>
    </recommendedName>
</protein>
<evidence type="ECO:0000313" key="12">
    <source>
        <dbReference type="Proteomes" id="UP000310506"/>
    </source>
</evidence>
<dbReference type="OrthoDB" id="9775849at2"/>
<keyword evidence="1 9" id="KW-0808">Transferase</keyword>
<dbReference type="SUPFAM" id="SSF53613">
    <property type="entry name" value="Ribokinase-like"/>
    <property type="match status" value="1"/>
</dbReference>
<proteinExistence type="inferred from homology"/>
<feature type="binding site" evidence="9">
    <location>
        <position position="271"/>
    </location>
    <ligand>
        <name>K(+)</name>
        <dbReference type="ChEBI" id="CHEBI:29103"/>
    </ligand>
</feature>
<evidence type="ECO:0000256" key="8">
    <source>
        <dbReference type="ARBA" id="ARBA00023277"/>
    </source>
</evidence>
<keyword evidence="12" id="KW-1185">Reference proteome</keyword>
<feature type="binding site" evidence="9">
    <location>
        <position position="135"/>
    </location>
    <ligand>
        <name>substrate</name>
    </ligand>
</feature>
<keyword evidence="5 9" id="KW-0067">ATP-binding</keyword>
<keyword evidence="9" id="KW-0963">Cytoplasm</keyword>
<feature type="binding site" evidence="9">
    <location>
        <begin position="240"/>
        <end position="241"/>
    </location>
    <ligand>
        <name>ATP</name>
        <dbReference type="ChEBI" id="CHEBI:30616"/>
    </ligand>
</feature>
<reference evidence="11 12" key="1">
    <citation type="submission" date="2019-01" db="EMBL/GenBank/DDBJ databases">
        <title>Vagococcus silagei sp. nov. isolated from brewer's grain.</title>
        <authorList>
            <person name="Guu J.-R."/>
        </authorList>
    </citation>
    <scope>NUCLEOTIDE SEQUENCE [LARGE SCALE GENOMIC DNA]</scope>
    <source>
        <strain evidence="11 12">2B-2</strain>
    </source>
</reference>
<feature type="domain" description="Carbohydrate kinase PfkB" evidence="10">
    <location>
        <begin position="1"/>
        <end position="283"/>
    </location>
</feature>
<feature type="binding site" evidence="9">
    <location>
        <position position="265"/>
    </location>
    <ligand>
        <name>ATP</name>
        <dbReference type="ChEBI" id="CHEBI:30616"/>
    </ligand>
</feature>
<evidence type="ECO:0000256" key="7">
    <source>
        <dbReference type="ARBA" id="ARBA00022958"/>
    </source>
</evidence>
<feature type="binding site" evidence="9">
    <location>
        <position position="241"/>
    </location>
    <ligand>
        <name>substrate</name>
    </ligand>
</feature>
<comment type="catalytic activity">
    <reaction evidence="9">
        <text>D-ribose + ATP = D-ribose 5-phosphate + ADP + H(+)</text>
        <dbReference type="Rhea" id="RHEA:13697"/>
        <dbReference type="ChEBI" id="CHEBI:15378"/>
        <dbReference type="ChEBI" id="CHEBI:30616"/>
        <dbReference type="ChEBI" id="CHEBI:47013"/>
        <dbReference type="ChEBI" id="CHEBI:78346"/>
        <dbReference type="ChEBI" id="CHEBI:456216"/>
        <dbReference type="EC" id="2.7.1.15"/>
    </reaction>
</comment>
<comment type="activity regulation">
    <text evidence="9">Activated by a monovalent cation that binds near, but not in, the active site. The most likely occupant of the site in vivo is potassium. Ion binding induces a conformational change that may alter substrate affinity.</text>
</comment>
<evidence type="ECO:0000256" key="9">
    <source>
        <dbReference type="HAMAP-Rule" id="MF_01987"/>
    </source>
</evidence>
<comment type="similarity">
    <text evidence="9">Belongs to the carbohydrate kinase PfkB family. Ribokinase subfamily.</text>
</comment>
<accession>A0A4S3B7S7</accession>
<comment type="caution">
    <text evidence="9">Lacks conserved residue(s) required for the propagation of feature annotation.</text>
</comment>
<evidence type="ECO:0000256" key="2">
    <source>
        <dbReference type="ARBA" id="ARBA00022723"/>
    </source>
</evidence>
<keyword evidence="7 9" id="KW-0630">Potassium</keyword>
<evidence type="ECO:0000259" key="10">
    <source>
        <dbReference type="Pfam" id="PF00294"/>
    </source>
</evidence>
<dbReference type="Proteomes" id="UP000310506">
    <property type="component" value="Unassembled WGS sequence"/>
</dbReference>
<comment type="caution">
    <text evidence="11">The sequence shown here is derived from an EMBL/GenBank/DDBJ whole genome shotgun (WGS) entry which is preliminary data.</text>
</comment>
<dbReference type="CDD" id="cd01174">
    <property type="entry name" value="ribokinase"/>
    <property type="match status" value="1"/>
</dbReference>
<dbReference type="GO" id="GO:0005829">
    <property type="term" value="C:cytosol"/>
    <property type="evidence" value="ECO:0007669"/>
    <property type="project" value="TreeGrafter"/>
</dbReference>
<dbReference type="GO" id="GO:0004747">
    <property type="term" value="F:ribokinase activity"/>
    <property type="evidence" value="ECO:0007669"/>
    <property type="project" value="UniProtKB-UniRule"/>
</dbReference>
<dbReference type="AlphaFoldDB" id="A0A4S3B7S7"/>
<feature type="binding site" evidence="9">
    <location>
        <position position="237"/>
    </location>
    <ligand>
        <name>K(+)</name>
        <dbReference type="ChEBI" id="CHEBI:29103"/>
    </ligand>
</feature>
<dbReference type="Gene3D" id="3.40.1190.20">
    <property type="match status" value="1"/>
</dbReference>
<keyword evidence="6 9" id="KW-0460">Magnesium</keyword>
<dbReference type="EC" id="2.7.1.15" evidence="9"/>
<feature type="binding site" evidence="9">
    <location>
        <position position="235"/>
    </location>
    <ligand>
        <name>K(+)</name>
        <dbReference type="ChEBI" id="CHEBI:29103"/>
    </ligand>
</feature>
<feature type="active site" description="Proton acceptor" evidence="9">
    <location>
        <position position="241"/>
    </location>
</feature>
<feature type="binding site" evidence="9">
    <location>
        <position position="276"/>
    </location>
    <ligand>
        <name>K(+)</name>
        <dbReference type="ChEBI" id="CHEBI:29103"/>
    </ligand>
</feature>
<evidence type="ECO:0000256" key="4">
    <source>
        <dbReference type="ARBA" id="ARBA00022777"/>
    </source>
</evidence>
<dbReference type="EMBL" id="SDGV01000008">
    <property type="protein sequence ID" value="THB61766.1"/>
    <property type="molecule type" value="Genomic_DNA"/>
</dbReference>
<dbReference type="InterPro" id="IPR011611">
    <property type="entry name" value="PfkB_dom"/>
</dbReference>
<dbReference type="InterPro" id="IPR002139">
    <property type="entry name" value="Ribo/fructo_kinase"/>
</dbReference>
<dbReference type="Pfam" id="PF00294">
    <property type="entry name" value="PfkB"/>
    <property type="match status" value="1"/>
</dbReference>
<organism evidence="11 12">
    <name type="scientific">Vagococcus silagei</name>
    <dbReference type="NCBI Taxonomy" id="2508885"/>
    <lineage>
        <taxon>Bacteria</taxon>
        <taxon>Bacillati</taxon>
        <taxon>Bacillota</taxon>
        <taxon>Bacilli</taxon>
        <taxon>Lactobacillales</taxon>
        <taxon>Enterococcaceae</taxon>
        <taxon>Vagococcus</taxon>
    </lineage>
</organism>
<comment type="function">
    <text evidence="9">Catalyzes the phosphorylation of ribose at O-5 in a reaction requiring ATP and magnesium. The resulting D-ribose-5-phosphate can then be used either for sythesis of nucleotides, histidine, and tryptophan, or as a component of the pentose phosphate pathway.</text>
</comment>
<feature type="binding site" evidence="9">
    <location>
        <begin position="7"/>
        <end position="9"/>
    </location>
    <ligand>
        <name>substrate</name>
    </ligand>
</feature>
<evidence type="ECO:0000256" key="1">
    <source>
        <dbReference type="ARBA" id="ARBA00022679"/>
    </source>
</evidence>
<feature type="binding site" evidence="9">
    <location>
        <position position="274"/>
    </location>
    <ligand>
        <name>K(+)</name>
        <dbReference type="ChEBI" id="CHEBI:29103"/>
    </ligand>
</feature>
<dbReference type="InterPro" id="IPR011877">
    <property type="entry name" value="Ribokinase"/>
</dbReference>
<dbReference type="GO" id="GO:0046872">
    <property type="term" value="F:metal ion binding"/>
    <property type="evidence" value="ECO:0007669"/>
    <property type="project" value="UniProtKB-KW"/>
</dbReference>
<comment type="subcellular location">
    <subcellularLocation>
        <location evidence="9">Cytoplasm</location>
    </subcellularLocation>
</comment>
<comment type="pathway">
    <text evidence="9">Carbohydrate metabolism; D-ribose degradation; D-ribose 5-phosphate from beta-D-ribopyranose: step 2/2.</text>
</comment>